<evidence type="ECO:0000313" key="3">
    <source>
        <dbReference type="RefSeq" id="XP_034238300.1"/>
    </source>
</evidence>
<dbReference type="PANTHER" id="PTHR33480">
    <property type="entry name" value="SET DOMAIN-CONTAINING PROTEIN-RELATED"/>
    <property type="match status" value="1"/>
</dbReference>
<dbReference type="InterPro" id="IPR013762">
    <property type="entry name" value="Integrase-like_cat_sf"/>
</dbReference>
<evidence type="ECO:0000256" key="1">
    <source>
        <dbReference type="SAM" id="MobiDB-lite"/>
    </source>
</evidence>
<name>A0A6P8YMD9_THRPL</name>
<feature type="compositionally biased region" description="Polar residues" evidence="1">
    <location>
        <begin position="308"/>
        <end position="329"/>
    </location>
</feature>
<gene>
    <name evidence="3" type="primary">LOC117643486</name>
</gene>
<dbReference type="InParanoid" id="A0A6P8YMD9"/>
<feature type="compositionally biased region" description="Polar residues" evidence="1">
    <location>
        <begin position="738"/>
        <end position="750"/>
    </location>
</feature>
<feature type="compositionally biased region" description="Basic and acidic residues" evidence="1">
    <location>
        <begin position="1374"/>
        <end position="1383"/>
    </location>
</feature>
<feature type="region of interest" description="Disordered" evidence="1">
    <location>
        <begin position="682"/>
        <end position="750"/>
    </location>
</feature>
<dbReference type="Gene3D" id="1.10.443.10">
    <property type="entry name" value="Intergrase catalytic core"/>
    <property type="match status" value="1"/>
</dbReference>
<evidence type="ECO:0000313" key="2">
    <source>
        <dbReference type="Proteomes" id="UP000515158"/>
    </source>
</evidence>
<dbReference type="Proteomes" id="UP000515158">
    <property type="component" value="Unplaced"/>
</dbReference>
<protein>
    <submittedName>
        <fullName evidence="3">Uncharacterized protein LOC117643486</fullName>
    </submittedName>
</protein>
<dbReference type="KEGG" id="tpal:117643486"/>
<dbReference type="OrthoDB" id="6762233at2759"/>
<dbReference type="GO" id="GO:0006310">
    <property type="term" value="P:DNA recombination"/>
    <property type="evidence" value="ECO:0007669"/>
    <property type="project" value="InterPro"/>
</dbReference>
<organism evidence="3">
    <name type="scientific">Thrips palmi</name>
    <name type="common">Melon thrips</name>
    <dbReference type="NCBI Taxonomy" id="161013"/>
    <lineage>
        <taxon>Eukaryota</taxon>
        <taxon>Metazoa</taxon>
        <taxon>Ecdysozoa</taxon>
        <taxon>Arthropoda</taxon>
        <taxon>Hexapoda</taxon>
        <taxon>Insecta</taxon>
        <taxon>Pterygota</taxon>
        <taxon>Neoptera</taxon>
        <taxon>Paraneoptera</taxon>
        <taxon>Thysanoptera</taxon>
        <taxon>Terebrantia</taxon>
        <taxon>Thripoidea</taxon>
        <taxon>Thripidae</taxon>
        <taxon>Thrips</taxon>
    </lineage>
</organism>
<feature type="compositionally biased region" description="Basic residues" evidence="1">
    <location>
        <begin position="1414"/>
        <end position="1423"/>
    </location>
</feature>
<dbReference type="GeneID" id="117643486"/>
<dbReference type="RefSeq" id="XP_034238300.1">
    <property type="nucleotide sequence ID" value="XM_034382409.1"/>
</dbReference>
<dbReference type="GO" id="GO:0015074">
    <property type="term" value="P:DNA integration"/>
    <property type="evidence" value="ECO:0007669"/>
    <property type="project" value="InterPro"/>
</dbReference>
<dbReference type="PANTHER" id="PTHR33480:SF1">
    <property type="entry name" value="TYR RECOMBINASE DOMAIN-CONTAINING PROTEIN"/>
    <property type="match status" value="1"/>
</dbReference>
<reference evidence="3" key="1">
    <citation type="submission" date="2025-08" db="UniProtKB">
        <authorList>
            <consortium name="RefSeq"/>
        </authorList>
    </citation>
    <scope>IDENTIFICATION</scope>
    <source>
        <tissue evidence="3">Total insect</tissue>
    </source>
</reference>
<sequence length="1493" mass="166053">MQRRKLRADRQQDATTCSEKHYLVRFEDNNIITSKEMHVKKAVNSNKTMALWLPNFRWYDAEILAEGSKEEMDKKRDELKTAHLNASDAASSEDAGSTGSSTSNMRKRETMIDTSQSEEEKSSFKSSSAIEEKILPDKPLAMPVVNPKRPNELPSANVGESKEDAVSTAQNASGNGEPLEVSTVIEDQKGTASVERHQDVEITMLSSSTSNVGTKETMIDTSQSEEKKALLKSSSAIEEKILPDKPLAMPVVNPGRPNELLTANVGESKEDAVSTAQNASGNGEPLEVSTVIEGPKGTASVEPHQDVESTMLSSSTSNVGTKETMIDTSQSEEKKALLKSSSATEEKILPDKALAMPVVNPGRPNELLTANVGESKEDAVSTAQNASGNGEPLEVSTVIEGPKGTPSVEPHQDVESTMLSSFSSNMGKKKILLNTSLSEEEKSLLESISSINSKMLPDKPLAMPVVNSGLPNELITLSVKGSKEAAVSNRRKAPGTGEPLQAPTICDALKALPVGGERKSPTVCETSSVCKETTVGDATIFSNAPSEDIVSTAPTAFILSDTELAVPPLLSENIIQLVNGKSLYPEGSNCSYADLSAAQLLEEVPDVCQLNDTNNTFQESQLFHALNETFPDLVTEVSSYAPKDKAVLLNLQASEVSLTSSIYDFNLDVDDMQPLLRPKRNAGQVKYQCDGSDDEHFSGDDGSVYEPRCESEESSEDSDPVGDQTESPSLKKSVPPESLQSKAMENSNTQKFREVTVQRKHGETLHVSESPVAVKTLRIQTAVKGPTGRRVWDKKYPCKFCNKLDPKLPRHFERHHAQEPEVGAFLALPKNSEARKQLLDKLRSDGEKLHHFQIYARKEGNLNPKKRPTTETGINDYLPCEDCCRLIKKSYLARHVAQCKIPKGESSEDVPKRNMRGLQARCALLLPTDLEIDKDFRTTILEKMRFDEAFKEIFSDRIILHFGQRLFSYLGRQRRNHRTIKDRLRELGRFMDAVKQLSPDIKKMEALMHPSQYKLIIKAIKITAGFDETTGIYETPSLALKLGQSMKKCIVVYKGMCLDDPVLLLNVPNIKLLQERLEENASIDINKDAHSTLSTRSWNAPRRLPLTADVQKLHAHLLKRNDEIREAMKSGVSDKLYREFCEVTLCRVLLLNRRRVGEIQYMELKDYQRSKENSPRDDDPAMKTLSEVETVLVKTLQRIVIRGKKGRGVPVLLTEDMQSAVEALIALRPEVGVPEDNEYLFPALHAEAGHHRADVVLRKMAKECGASDPSLLTGTRLRKHVGTLMTLLNLRDHELDAVADFMGHDIRVHRLFYRLSSDTMQLAKVSKVLLNMEKGQIEKMKGLNLDEITVDDEVDDVEDEDADDPFADFVDEEPAKEVKAPEKKKTKKRVRNDSSGADSESGCDWAPNASKKERSCKKTVKRHKFTPSQSETILKHFERLLLNKITPQKHHVDKFVEAYPEFGSVPWDKVKQFVRNKFLSLENKSQKKKSQKK</sequence>
<feature type="region of interest" description="Disordered" evidence="1">
    <location>
        <begin position="1374"/>
        <end position="1423"/>
    </location>
</feature>
<feature type="region of interest" description="Disordered" evidence="1">
    <location>
        <begin position="74"/>
        <end position="163"/>
    </location>
</feature>
<keyword evidence="2" id="KW-1185">Reference proteome</keyword>
<accession>A0A6P8YMD9</accession>
<feature type="compositionally biased region" description="Low complexity" evidence="1">
    <location>
        <begin position="86"/>
        <end position="103"/>
    </location>
</feature>
<feature type="region of interest" description="Disordered" evidence="1">
    <location>
        <begin position="296"/>
        <end position="333"/>
    </location>
</feature>
<proteinExistence type="predicted"/>
<dbReference type="GO" id="GO:0003677">
    <property type="term" value="F:DNA binding"/>
    <property type="evidence" value="ECO:0007669"/>
    <property type="project" value="InterPro"/>
</dbReference>